<dbReference type="KEGG" id="hdh:G5B40_00740"/>
<dbReference type="EMBL" id="CP049056">
    <property type="protein sequence ID" value="QIE54097.1"/>
    <property type="molecule type" value="Genomic_DNA"/>
</dbReference>
<dbReference type="Proteomes" id="UP000503336">
    <property type="component" value="Chromosome"/>
</dbReference>
<keyword evidence="2" id="KW-1185">Reference proteome</keyword>
<evidence type="ECO:0000313" key="2">
    <source>
        <dbReference type="Proteomes" id="UP000503336"/>
    </source>
</evidence>
<dbReference type="AlphaFoldDB" id="A0A7L5BUL6"/>
<dbReference type="RefSeq" id="WP_165093797.1">
    <property type="nucleotide sequence ID" value="NZ_CP049056.1"/>
</dbReference>
<gene>
    <name evidence="1" type="ORF">G5B40_00740</name>
</gene>
<protein>
    <submittedName>
        <fullName evidence="1">Uncharacterized protein</fullName>
    </submittedName>
</protein>
<name>A0A7L5BUL6_9RHOB</name>
<reference evidence="1 2" key="1">
    <citation type="submission" date="2020-02" db="EMBL/GenBank/DDBJ databases">
        <title>complete genome sequence of Rhodobacteraceae bacterium.</title>
        <authorList>
            <person name="Park J."/>
            <person name="Kim Y.-S."/>
            <person name="Kim K.-H."/>
        </authorList>
    </citation>
    <scope>NUCLEOTIDE SEQUENCE [LARGE SCALE GENOMIC DNA]</scope>
    <source>
        <strain evidence="1 2">RR4-56</strain>
    </source>
</reference>
<sequence length="196" mass="21170">MSSRPSPLPNRVTPFGEIVAAAAQGGWLGNRGGRIHRDWRIVRRQASPRWIICRLEFKGRRRTVMGDGYTELFFLDEATALAAGHRPCYECRRDAAKAFAAAWAAGRGGARVTADEMDAVLKMERRAQGPTVAHADLAPGAMVAAGGDAFLFDGSGFHRWSFTGYAPAAPKAPLTLLTPASTLAALRAGYRAEMRV</sequence>
<proteinExistence type="predicted"/>
<organism evidence="1 2">
    <name type="scientific">Pikeienuella piscinae</name>
    <dbReference type="NCBI Taxonomy" id="2748098"/>
    <lineage>
        <taxon>Bacteria</taxon>
        <taxon>Pseudomonadati</taxon>
        <taxon>Pseudomonadota</taxon>
        <taxon>Alphaproteobacteria</taxon>
        <taxon>Rhodobacterales</taxon>
        <taxon>Paracoccaceae</taxon>
        <taxon>Pikeienuella</taxon>
    </lineage>
</organism>
<accession>A0A7L5BUL6</accession>
<evidence type="ECO:0000313" key="1">
    <source>
        <dbReference type="EMBL" id="QIE54097.1"/>
    </source>
</evidence>